<keyword evidence="7" id="KW-0653">Protein transport</keyword>
<protein>
    <submittedName>
        <fullName evidence="13">Type II secretion system protein GspC</fullName>
    </submittedName>
</protein>
<feature type="domain" description="Type II secretion system protein GspC N-terminal" evidence="12">
    <location>
        <begin position="57"/>
        <end position="194"/>
    </location>
</feature>
<evidence type="ECO:0000256" key="6">
    <source>
        <dbReference type="ARBA" id="ARBA00022692"/>
    </source>
</evidence>
<keyword evidence="8 11" id="KW-1133">Transmembrane helix</keyword>
<keyword evidence="5" id="KW-0997">Cell inner membrane</keyword>
<evidence type="ECO:0000256" key="8">
    <source>
        <dbReference type="ARBA" id="ARBA00022989"/>
    </source>
</evidence>
<dbReference type="SUPFAM" id="SSF50156">
    <property type="entry name" value="PDZ domain-like"/>
    <property type="match status" value="1"/>
</dbReference>
<dbReference type="InterPro" id="IPR001639">
    <property type="entry name" value="T2SS_protein-GspC"/>
</dbReference>
<evidence type="ECO:0000256" key="4">
    <source>
        <dbReference type="ARBA" id="ARBA00022475"/>
    </source>
</evidence>
<evidence type="ECO:0000256" key="10">
    <source>
        <dbReference type="SAM" id="MobiDB-lite"/>
    </source>
</evidence>
<name>A0A8I1W561_PLESH</name>
<dbReference type="GO" id="GO:0005886">
    <property type="term" value="C:plasma membrane"/>
    <property type="evidence" value="ECO:0007669"/>
    <property type="project" value="UniProtKB-SubCell"/>
</dbReference>
<evidence type="ECO:0000256" key="2">
    <source>
        <dbReference type="ARBA" id="ARBA00007986"/>
    </source>
</evidence>
<keyword evidence="6 11" id="KW-0812">Transmembrane</keyword>
<evidence type="ECO:0000256" key="9">
    <source>
        <dbReference type="ARBA" id="ARBA00023136"/>
    </source>
</evidence>
<dbReference type="GO" id="GO:0015628">
    <property type="term" value="P:protein secretion by the type II secretion system"/>
    <property type="evidence" value="ECO:0007669"/>
    <property type="project" value="InterPro"/>
</dbReference>
<comment type="caution">
    <text evidence="13">The sequence shown here is derived from an EMBL/GenBank/DDBJ whole genome shotgun (WGS) entry which is preliminary data.</text>
</comment>
<dbReference type="NCBIfam" id="TIGR01713">
    <property type="entry name" value="typeII_sec_gspC"/>
    <property type="match status" value="1"/>
</dbReference>
<evidence type="ECO:0000256" key="11">
    <source>
        <dbReference type="SAM" id="Phobius"/>
    </source>
</evidence>
<dbReference type="PROSITE" id="PS01141">
    <property type="entry name" value="T2SP_C"/>
    <property type="match status" value="1"/>
</dbReference>
<dbReference type="Pfam" id="PF11356">
    <property type="entry name" value="T2SSC"/>
    <property type="match status" value="1"/>
</dbReference>
<keyword evidence="4" id="KW-1003">Cell membrane</keyword>
<evidence type="ECO:0000256" key="7">
    <source>
        <dbReference type="ARBA" id="ARBA00022927"/>
    </source>
</evidence>
<comment type="similarity">
    <text evidence="2">Belongs to the GSP C family.</text>
</comment>
<sequence>MQQLTTWVRRLQARRRQSKRPSGLPQTRAPSPAGHWMRRGFGTDKLTLVSRLCWLGVLGYAAVLLWRIGQPLPTATPQSAPFAASATKSAPAAALTEADLGVIFQQQWFGALANKPVAPPVVAAPAAVTKLSFILRGVAPASDPARSVAVIEAQGRQASYMPGEAIAGSAVRLLKVDTTQVWLDNGGVTELLVLPGEPSSPAAPTKSAGVAVSKPAAPTATDASELAALRDEIAREPQKIFSYIRLSPVRKDNVLVGYRVSPGVNRLLFEHTGLKDKDIAVALNGLDLTNDQQAQQALRELPDLTSLTLTVVRDQIRYDILISP</sequence>
<dbReference type="AlphaFoldDB" id="A0A8I1W561"/>
<evidence type="ECO:0000256" key="3">
    <source>
        <dbReference type="ARBA" id="ARBA00022448"/>
    </source>
</evidence>
<evidence type="ECO:0000313" key="13">
    <source>
        <dbReference type="EMBL" id="MBO1107281.1"/>
    </source>
</evidence>
<feature type="transmembrane region" description="Helical" evidence="11">
    <location>
        <begin position="48"/>
        <end position="69"/>
    </location>
</feature>
<dbReference type="EMBL" id="JAFNAA010000003">
    <property type="protein sequence ID" value="MBO1107281.1"/>
    <property type="molecule type" value="Genomic_DNA"/>
</dbReference>
<keyword evidence="3" id="KW-0813">Transport</keyword>
<evidence type="ECO:0000256" key="1">
    <source>
        <dbReference type="ARBA" id="ARBA00004533"/>
    </source>
</evidence>
<accession>A0A8I1W561</accession>
<dbReference type="Gene3D" id="2.30.30.830">
    <property type="match status" value="1"/>
</dbReference>
<gene>
    <name evidence="13" type="primary">gspC</name>
    <name evidence="13" type="ORF">J2R62_03440</name>
</gene>
<dbReference type="InterPro" id="IPR024961">
    <property type="entry name" value="T2SS_GspC_N"/>
</dbReference>
<evidence type="ECO:0000256" key="5">
    <source>
        <dbReference type="ARBA" id="ARBA00022519"/>
    </source>
</evidence>
<dbReference type="Gene3D" id="2.30.42.10">
    <property type="match status" value="1"/>
</dbReference>
<organism evidence="13 14">
    <name type="scientific">Plesiomonas shigelloides</name>
    <name type="common">Aeromonas shigelloides</name>
    <dbReference type="NCBI Taxonomy" id="703"/>
    <lineage>
        <taxon>Bacteria</taxon>
        <taxon>Pseudomonadati</taxon>
        <taxon>Pseudomonadota</taxon>
        <taxon>Gammaproteobacteria</taxon>
        <taxon>Enterobacterales</taxon>
        <taxon>Enterobacteriaceae</taxon>
        <taxon>Plesiomonas</taxon>
    </lineage>
</organism>
<dbReference type="Proteomes" id="UP000664658">
    <property type="component" value="Unassembled WGS sequence"/>
</dbReference>
<dbReference type="RefSeq" id="WP_207541632.1">
    <property type="nucleotide sequence ID" value="NZ_JAFNAA010000003.1"/>
</dbReference>
<evidence type="ECO:0000259" key="12">
    <source>
        <dbReference type="Pfam" id="PF11356"/>
    </source>
</evidence>
<reference evidence="13" key="1">
    <citation type="submission" date="2021-03" db="EMBL/GenBank/DDBJ databases">
        <title>Plesiomonas shigelloides zfcc0051, isolated from zebrafish feces.</title>
        <authorList>
            <person name="Vanderhoek Z."/>
            <person name="Gaulke C."/>
        </authorList>
    </citation>
    <scope>NUCLEOTIDE SEQUENCE</scope>
    <source>
        <strain evidence="13">Zfcc0051</strain>
    </source>
</reference>
<comment type="subcellular location">
    <subcellularLocation>
        <location evidence="1">Cell inner membrane</location>
    </subcellularLocation>
</comment>
<feature type="region of interest" description="Disordered" evidence="10">
    <location>
        <begin position="12"/>
        <end position="36"/>
    </location>
</feature>
<dbReference type="GO" id="GO:0015627">
    <property type="term" value="C:type II protein secretion system complex"/>
    <property type="evidence" value="ECO:0007669"/>
    <property type="project" value="InterPro"/>
</dbReference>
<proteinExistence type="inferred from homology"/>
<keyword evidence="9 11" id="KW-0472">Membrane</keyword>
<dbReference type="InterPro" id="IPR036034">
    <property type="entry name" value="PDZ_sf"/>
</dbReference>
<evidence type="ECO:0000313" key="14">
    <source>
        <dbReference type="Proteomes" id="UP000664658"/>
    </source>
</evidence>